<evidence type="ECO:0000256" key="9">
    <source>
        <dbReference type="ARBA" id="ARBA00022777"/>
    </source>
</evidence>
<keyword evidence="17" id="KW-1185">Reference proteome</keyword>
<keyword evidence="9 16" id="KW-0418">Kinase</keyword>
<evidence type="ECO:0000256" key="11">
    <source>
        <dbReference type="ARBA" id="ARBA00022989"/>
    </source>
</evidence>
<dbReference type="SMART" id="SM00388">
    <property type="entry name" value="HisKA"/>
    <property type="match status" value="1"/>
</dbReference>
<evidence type="ECO:0000313" key="16">
    <source>
        <dbReference type="EMBL" id="WPC75210.1"/>
    </source>
</evidence>
<evidence type="ECO:0000256" key="1">
    <source>
        <dbReference type="ARBA" id="ARBA00000085"/>
    </source>
</evidence>
<feature type="transmembrane region" description="Helical" evidence="14">
    <location>
        <begin position="152"/>
        <end position="171"/>
    </location>
</feature>
<evidence type="ECO:0000256" key="8">
    <source>
        <dbReference type="ARBA" id="ARBA00022741"/>
    </source>
</evidence>
<organism evidence="16 17">
    <name type="scientific">Vibrio porteresiae DSM 19223</name>
    <dbReference type="NCBI Taxonomy" id="1123496"/>
    <lineage>
        <taxon>Bacteria</taxon>
        <taxon>Pseudomonadati</taxon>
        <taxon>Pseudomonadota</taxon>
        <taxon>Gammaproteobacteria</taxon>
        <taxon>Vibrionales</taxon>
        <taxon>Vibrionaceae</taxon>
        <taxon>Vibrio</taxon>
    </lineage>
</organism>
<keyword evidence="11 14" id="KW-1133">Transmembrane helix</keyword>
<evidence type="ECO:0000256" key="14">
    <source>
        <dbReference type="SAM" id="Phobius"/>
    </source>
</evidence>
<feature type="domain" description="Histidine kinase" evidence="15">
    <location>
        <begin position="232"/>
        <end position="428"/>
    </location>
</feature>
<dbReference type="InterPro" id="IPR036890">
    <property type="entry name" value="HATPase_C_sf"/>
</dbReference>
<keyword evidence="10" id="KW-0067">ATP-binding</keyword>
<protein>
    <recommendedName>
        <fullName evidence="3">histidine kinase</fullName>
        <ecNumber evidence="3">2.7.13.3</ecNumber>
    </recommendedName>
</protein>
<evidence type="ECO:0000256" key="7">
    <source>
        <dbReference type="ARBA" id="ARBA00022692"/>
    </source>
</evidence>
<dbReference type="EMBL" id="CP138203">
    <property type="protein sequence ID" value="WPC75210.1"/>
    <property type="molecule type" value="Genomic_DNA"/>
</dbReference>
<keyword evidence="7 14" id="KW-0812">Transmembrane</keyword>
<name>A0ABZ0QHC0_9VIBR</name>
<dbReference type="Gene3D" id="3.30.565.10">
    <property type="entry name" value="Histidine kinase-like ATPase, C-terminal domain"/>
    <property type="match status" value="1"/>
</dbReference>
<dbReference type="PROSITE" id="PS50109">
    <property type="entry name" value="HIS_KIN"/>
    <property type="match status" value="1"/>
</dbReference>
<gene>
    <name evidence="16" type="ORF">R8Z52_08430</name>
</gene>
<evidence type="ECO:0000256" key="13">
    <source>
        <dbReference type="ARBA" id="ARBA00023136"/>
    </source>
</evidence>
<keyword evidence="6" id="KW-0808">Transferase</keyword>
<comment type="catalytic activity">
    <reaction evidence="1">
        <text>ATP + protein L-histidine = ADP + protein N-phospho-L-histidine.</text>
        <dbReference type="EC" id="2.7.13.3"/>
    </reaction>
</comment>
<evidence type="ECO:0000256" key="12">
    <source>
        <dbReference type="ARBA" id="ARBA00023012"/>
    </source>
</evidence>
<dbReference type="PANTHER" id="PTHR45528">
    <property type="entry name" value="SENSOR HISTIDINE KINASE CPXA"/>
    <property type="match status" value="1"/>
</dbReference>
<evidence type="ECO:0000256" key="2">
    <source>
        <dbReference type="ARBA" id="ARBA00004651"/>
    </source>
</evidence>
<dbReference type="PANTHER" id="PTHR45528:SF1">
    <property type="entry name" value="SENSOR HISTIDINE KINASE CPXA"/>
    <property type="match status" value="1"/>
</dbReference>
<proteinExistence type="predicted"/>
<dbReference type="InterPro" id="IPR005467">
    <property type="entry name" value="His_kinase_dom"/>
</dbReference>
<dbReference type="InterPro" id="IPR003661">
    <property type="entry name" value="HisK_dim/P_dom"/>
</dbReference>
<feature type="transmembrane region" description="Helical" evidence="14">
    <location>
        <begin position="9"/>
        <end position="35"/>
    </location>
</feature>
<dbReference type="InterPro" id="IPR036097">
    <property type="entry name" value="HisK_dim/P_sf"/>
</dbReference>
<dbReference type="GO" id="GO:0016301">
    <property type="term" value="F:kinase activity"/>
    <property type="evidence" value="ECO:0007669"/>
    <property type="project" value="UniProtKB-KW"/>
</dbReference>
<keyword evidence="4" id="KW-1003">Cell membrane</keyword>
<evidence type="ECO:0000256" key="3">
    <source>
        <dbReference type="ARBA" id="ARBA00012438"/>
    </source>
</evidence>
<keyword evidence="13 14" id="KW-0472">Membrane</keyword>
<evidence type="ECO:0000313" key="17">
    <source>
        <dbReference type="Proteomes" id="UP001304071"/>
    </source>
</evidence>
<evidence type="ECO:0000259" key="15">
    <source>
        <dbReference type="PROSITE" id="PS50109"/>
    </source>
</evidence>
<evidence type="ECO:0000256" key="6">
    <source>
        <dbReference type="ARBA" id="ARBA00022679"/>
    </source>
</evidence>
<evidence type="ECO:0000256" key="4">
    <source>
        <dbReference type="ARBA" id="ARBA00022475"/>
    </source>
</evidence>
<accession>A0ABZ0QHC0</accession>
<dbReference type="Pfam" id="PF00512">
    <property type="entry name" value="HisKA"/>
    <property type="match status" value="1"/>
</dbReference>
<keyword evidence="8" id="KW-0547">Nucleotide-binding</keyword>
<keyword evidence="5" id="KW-0597">Phosphoprotein</keyword>
<dbReference type="InterPro" id="IPR050398">
    <property type="entry name" value="HssS/ArlS-like"/>
</dbReference>
<evidence type="ECO:0000256" key="5">
    <source>
        <dbReference type="ARBA" id="ARBA00022553"/>
    </source>
</evidence>
<dbReference type="SUPFAM" id="SSF47384">
    <property type="entry name" value="Homodimeric domain of signal transducing histidine kinase"/>
    <property type="match status" value="1"/>
</dbReference>
<dbReference type="SUPFAM" id="SSF55874">
    <property type="entry name" value="ATPase domain of HSP90 chaperone/DNA topoisomerase II/histidine kinase"/>
    <property type="match status" value="1"/>
</dbReference>
<sequence length="439" mass="50496">MKISRSLKIYFVLSVMAIATVTVISFSTIAANYFVSGLDISLRYSMLEIAKQVDTSDNKPVDVIGYQLATKWEDVQPEIKRNLPQPVGPFGFQKKMDKSGWFQSPTKAYFVMRFDRPNGQTVYISKVFDKLSSDDTTKEQFHKEGNSYDMMLILYAFLALAFFAIGLFFMFRHIARPQENLVEWAKRLTPEQLEQPTPDFYFNELNRLADIIKNSLSSVQVALKREQSFLANASHELRTPIAVVRSNAELMNKLIDKPHSEQIHVKKKQVMERILRAGVTMTDLCETLLWLNRREQSELPLGKVSLANMVDQISRDLSYLLRDKSVEVELHIKEGTYELPSTLCRIVISNLIRNAYQHTHAGRVYIEQSGTRVLIVNRDEGEIDSQDQLGFGLGLELTNRIIRQYDWSYETTDSLNGREVTIDFRPLKTPMLEQDKTAL</sequence>
<dbReference type="Gene3D" id="1.10.287.130">
    <property type="match status" value="1"/>
</dbReference>
<evidence type="ECO:0000256" key="10">
    <source>
        <dbReference type="ARBA" id="ARBA00022840"/>
    </source>
</evidence>
<dbReference type="CDD" id="cd00082">
    <property type="entry name" value="HisKA"/>
    <property type="match status" value="1"/>
</dbReference>
<dbReference type="Proteomes" id="UP001304071">
    <property type="component" value="Chromosome 1"/>
</dbReference>
<dbReference type="EC" id="2.7.13.3" evidence="3"/>
<reference evidence="16 17" key="1">
    <citation type="submission" date="2023-11" db="EMBL/GenBank/DDBJ databases">
        <title>Plant-associative lifestyle of Vibrio porteresiae and its evolutionary dynamics.</title>
        <authorList>
            <person name="Rameshkumar N."/>
            <person name="Kirti K."/>
        </authorList>
    </citation>
    <scope>NUCLEOTIDE SEQUENCE [LARGE SCALE GENOMIC DNA]</scope>
    <source>
        <strain evidence="16 17">MSSRF30</strain>
    </source>
</reference>
<dbReference type="RefSeq" id="WP_261895691.1">
    <property type="nucleotide sequence ID" value="NZ_AP024895.1"/>
</dbReference>
<keyword evidence="12" id="KW-0902">Two-component regulatory system</keyword>
<comment type="subcellular location">
    <subcellularLocation>
        <location evidence="2">Cell membrane</location>
        <topology evidence="2">Multi-pass membrane protein</topology>
    </subcellularLocation>
</comment>